<comment type="caution">
    <text evidence="1">The sequence shown here is derived from an EMBL/GenBank/DDBJ whole genome shotgun (WGS) entry which is preliminary data.</text>
</comment>
<dbReference type="Proteomes" id="UP000006241">
    <property type="component" value="Unassembled WGS sequence"/>
</dbReference>
<proteinExistence type="predicted"/>
<protein>
    <recommendedName>
        <fullName evidence="3">Rieske domain-containing protein</fullName>
    </recommendedName>
</protein>
<dbReference type="AlphaFoldDB" id="C2G0K5"/>
<evidence type="ECO:0008006" key="3">
    <source>
        <dbReference type="Google" id="ProtNLM"/>
    </source>
</evidence>
<dbReference type="RefSeq" id="WP_003008811.1">
    <property type="nucleotide sequence ID" value="NZ_GG668632.1"/>
</dbReference>
<dbReference type="EMBL" id="ACHB01000070">
    <property type="protein sequence ID" value="EEI91385.1"/>
    <property type="molecule type" value="Genomic_DNA"/>
</dbReference>
<evidence type="ECO:0000313" key="2">
    <source>
        <dbReference type="Proteomes" id="UP000006241"/>
    </source>
</evidence>
<gene>
    <name evidence="1" type="ORF">HMPREF0765_3105</name>
</gene>
<organism evidence="1 2">
    <name type="scientific">Sphingobacterium spiritivorum ATCC 33300</name>
    <dbReference type="NCBI Taxonomy" id="525372"/>
    <lineage>
        <taxon>Bacteria</taxon>
        <taxon>Pseudomonadati</taxon>
        <taxon>Bacteroidota</taxon>
        <taxon>Sphingobacteriia</taxon>
        <taxon>Sphingobacteriales</taxon>
        <taxon>Sphingobacteriaceae</taxon>
        <taxon>Sphingobacterium</taxon>
    </lineage>
</organism>
<evidence type="ECO:0000313" key="1">
    <source>
        <dbReference type="EMBL" id="EEI91385.1"/>
    </source>
</evidence>
<reference evidence="1 2" key="1">
    <citation type="submission" date="2009-01" db="EMBL/GenBank/DDBJ databases">
        <authorList>
            <person name="Qin X."/>
            <person name="Bachman B."/>
            <person name="Battles P."/>
            <person name="Bell A."/>
            <person name="Bess C."/>
            <person name="Bickham C."/>
            <person name="Chaboub L."/>
            <person name="Chen D."/>
            <person name="Coyle M."/>
            <person name="Deiros D.R."/>
            <person name="Dinh H."/>
            <person name="Forbes L."/>
            <person name="Fowler G."/>
            <person name="Francisco L."/>
            <person name="Fu Q."/>
            <person name="Gubbala S."/>
            <person name="Hale W."/>
            <person name="Han Y."/>
            <person name="Hemphill L."/>
            <person name="Highlander S.K."/>
            <person name="Hirani K."/>
            <person name="Hogues M."/>
            <person name="Jackson L."/>
            <person name="Jakkamsetti A."/>
            <person name="Javaid M."/>
            <person name="Jiang H."/>
            <person name="Korchina V."/>
            <person name="Kovar C."/>
            <person name="Lara F."/>
            <person name="Lee S."/>
            <person name="Mata R."/>
            <person name="Mathew T."/>
            <person name="Moen C."/>
            <person name="Morales K."/>
            <person name="Munidasa M."/>
            <person name="Nazareth L."/>
            <person name="Ngo R."/>
            <person name="Nguyen L."/>
            <person name="Okwuonu G."/>
            <person name="Ongeri F."/>
            <person name="Patil S."/>
            <person name="Petrosino J."/>
            <person name="Pham C."/>
            <person name="Pham P."/>
            <person name="Pu L.-L."/>
            <person name="Puazo M."/>
            <person name="Raj R."/>
            <person name="Reid J."/>
            <person name="Rouhana J."/>
            <person name="Saada N."/>
            <person name="Shang Y."/>
            <person name="Simmons D."/>
            <person name="Thornton R."/>
            <person name="Warren J."/>
            <person name="Weissenberger G."/>
            <person name="Zhang J."/>
            <person name="Zhang L."/>
            <person name="Zhou C."/>
            <person name="Zhu D."/>
            <person name="Muzny D."/>
            <person name="Worley K."/>
            <person name="Gibbs R."/>
        </authorList>
    </citation>
    <scope>NUCLEOTIDE SEQUENCE [LARGE SCALE GENOMIC DNA]</scope>
    <source>
        <strain evidence="1 2">ATCC 33300</strain>
    </source>
</reference>
<dbReference type="HOGENOM" id="CLU_1804952_0_0_10"/>
<sequence>MKALLRLGIVACITLLVYSCSKGGCNVVPSVSVHYRFSQSSNPKLFAAGGADVINGIGVAGVIVYNTGNNTFIAYDRCSTVNPEQRNKVVLDENPNVAKDPVSGAKWLLLDGSPLDIAECPLKPYYVMKQGETYIIQN</sequence>
<dbReference type="PROSITE" id="PS51257">
    <property type="entry name" value="PROKAR_LIPOPROTEIN"/>
    <property type="match status" value="1"/>
</dbReference>
<name>C2G0K5_SPHSI</name>
<accession>C2G0K5</accession>